<organism evidence="5 6">
    <name type="scientific">Paraburkholderia phenoliruptrix</name>
    <dbReference type="NCBI Taxonomy" id="252970"/>
    <lineage>
        <taxon>Bacteria</taxon>
        <taxon>Pseudomonadati</taxon>
        <taxon>Pseudomonadota</taxon>
        <taxon>Betaproteobacteria</taxon>
        <taxon>Burkholderiales</taxon>
        <taxon>Burkholderiaceae</taxon>
        <taxon>Paraburkholderia</taxon>
    </lineage>
</organism>
<dbReference type="PANTHER" id="PTHR44846">
    <property type="entry name" value="MANNOSYL-D-GLYCERATE TRANSPORT/METABOLISM SYSTEM REPRESSOR MNGR-RELATED"/>
    <property type="match status" value="1"/>
</dbReference>
<accession>A0A6J5KD92</accession>
<evidence type="ECO:0000256" key="1">
    <source>
        <dbReference type="ARBA" id="ARBA00023015"/>
    </source>
</evidence>
<dbReference type="GO" id="GO:0003677">
    <property type="term" value="F:DNA binding"/>
    <property type="evidence" value="ECO:0007669"/>
    <property type="project" value="UniProtKB-KW"/>
</dbReference>
<dbReference type="Gene3D" id="1.10.10.10">
    <property type="entry name" value="Winged helix-like DNA-binding domain superfamily/Winged helix DNA-binding domain"/>
    <property type="match status" value="1"/>
</dbReference>
<gene>
    <name evidence="5" type="primary">nagR_4</name>
    <name evidence="5" type="ORF">LMG9964_05548</name>
</gene>
<dbReference type="AlphaFoldDB" id="A0A6J5KD92"/>
<dbReference type="InterPro" id="IPR028978">
    <property type="entry name" value="Chorismate_lyase_/UTRA_dom_sf"/>
</dbReference>
<evidence type="ECO:0000313" key="6">
    <source>
        <dbReference type="Proteomes" id="UP000494102"/>
    </source>
</evidence>
<dbReference type="Pfam" id="PF00392">
    <property type="entry name" value="GntR"/>
    <property type="match status" value="1"/>
</dbReference>
<dbReference type="GeneID" id="27801730"/>
<evidence type="ECO:0000256" key="2">
    <source>
        <dbReference type="ARBA" id="ARBA00023125"/>
    </source>
</evidence>
<dbReference type="SMART" id="SM00866">
    <property type="entry name" value="UTRA"/>
    <property type="match status" value="1"/>
</dbReference>
<dbReference type="EMBL" id="CADILN010000010">
    <property type="protein sequence ID" value="CAB4051868.1"/>
    <property type="molecule type" value="Genomic_DNA"/>
</dbReference>
<dbReference type="GO" id="GO:0003700">
    <property type="term" value="F:DNA-binding transcription factor activity"/>
    <property type="evidence" value="ECO:0007669"/>
    <property type="project" value="InterPro"/>
</dbReference>
<proteinExistence type="predicted"/>
<dbReference type="SMART" id="SM00345">
    <property type="entry name" value="HTH_GNTR"/>
    <property type="match status" value="1"/>
</dbReference>
<sequence length="247" mass="27859">MSELASRYVQLADLLRETVRNAAPNTLLPTEEQLCAQFDVSRVTIRRALSILERSGLISRQRGRGTIVSPPKLTRNLFPACTIEQDFANQNIAIETKVLSFLPEPDVPGEVRNALDVGKRERVDALVLSRSIGSEVICHERRYIRSTIARKLSLRDIGKVSVSELLEQASGDLISHSDIETEILTSQHDVAEILRITQGALVFVVRFTEVLRGGKVLQVGEMTYRIDRVRFRMHQKGAPFDRREERG</sequence>
<dbReference type="SUPFAM" id="SSF46785">
    <property type="entry name" value="Winged helix' DNA-binding domain"/>
    <property type="match status" value="1"/>
</dbReference>
<dbReference type="CDD" id="cd07377">
    <property type="entry name" value="WHTH_GntR"/>
    <property type="match status" value="1"/>
</dbReference>
<dbReference type="Gene3D" id="3.40.1410.10">
    <property type="entry name" value="Chorismate lyase-like"/>
    <property type="match status" value="1"/>
</dbReference>
<keyword evidence="1" id="KW-0805">Transcription regulation</keyword>
<dbReference type="RefSeq" id="WP_015004647.1">
    <property type="nucleotide sequence ID" value="NZ_CADILN010000010.1"/>
</dbReference>
<evidence type="ECO:0000256" key="3">
    <source>
        <dbReference type="ARBA" id="ARBA00023163"/>
    </source>
</evidence>
<dbReference type="Pfam" id="PF07702">
    <property type="entry name" value="UTRA"/>
    <property type="match status" value="1"/>
</dbReference>
<dbReference type="InterPro" id="IPR050679">
    <property type="entry name" value="Bact_HTH_transcr_reg"/>
</dbReference>
<dbReference type="InterPro" id="IPR036390">
    <property type="entry name" value="WH_DNA-bd_sf"/>
</dbReference>
<dbReference type="PRINTS" id="PR00035">
    <property type="entry name" value="HTHGNTR"/>
</dbReference>
<dbReference type="InterPro" id="IPR036388">
    <property type="entry name" value="WH-like_DNA-bd_sf"/>
</dbReference>
<dbReference type="GO" id="GO:0045892">
    <property type="term" value="P:negative regulation of DNA-templated transcription"/>
    <property type="evidence" value="ECO:0007669"/>
    <property type="project" value="TreeGrafter"/>
</dbReference>
<feature type="domain" description="HTH gntR-type" evidence="4">
    <location>
        <begin position="5"/>
        <end position="71"/>
    </location>
</feature>
<evidence type="ECO:0000313" key="5">
    <source>
        <dbReference type="EMBL" id="CAB4051868.1"/>
    </source>
</evidence>
<keyword evidence="2" id="KW-0238">DNA-binding</keyword>
<protein>
    <submittedName>
        <fullName evidence="5">HTH-type transcriptional repressor NagR</fullName>
    </submittedName>
</protein>
<dbReference type="InterPro" id="IPR011663">
    <property type="entry name" value="UTRA"/>
</dbReference>
<dbReference type="Proteomes" id="UP000494102">
    <property type="component" value="Unassembled WGS sequence"/>
</dbReference>
<keyword evidence="3" id="KW-0804">Transcription</keyword>
<dbReference type="InterPro" id="IPR000524">
    <property type="entry name" value="Tscrpt_reg_HTH_GntR"/>
</dbReference>
<dbReference type="SUPFAM" id="SSF64288">
    <property type="entry name" value="Chorismate lyase-like"/>
    <property type="match status" value="1"/>
</dbReference>
<evidence type="ECO:0000259" key="4">
    <source>
        <dbReference type="PROSITE" id="PS50949"/>
    </source>
</evidence>
<name>A0A6J5KD92_9BURK</name>
<dbReference type="PANTHER" id="PTHR44846:SF1">
    <property type="entry name" value="MANNOSYL-D-GLYCERATE TRANSPORT_METABOLISM SYSTEM REPRESSOR MNGR-RELATED"/>
    <property type="match status" value="1"/>
</dbReference>
<reference evidence="5 6" key="1">
    <citation type="submission" date="2020-04" db="EMBL/GenBank/DDBJ databases">
        <authorList>
            <person name="De Canck E."/>
        </authorList>
    </citation>
    <scope>NUCLEOTIDE SEQUENCE [LARGE SCALE GENOMIC DNA]</scope>
    <source>
        <strain evidence="5 6">LMG 9964</strain>
    </source>
</reference>
<dbReference type="PROSITE" id="PS50949">
    <property type="entry name" value="HTH_GNTR"/>
    <property type="match status" value="1"/>
</dbReference>